<dbReference type="Gene3D" id="2.60.40.10">
    <property type="entry name" value="Immunoglobulins"/>
    <property type="match status" value="1"/>
</dbReference>
<dbReference type="SMART" id="SM00387">
    <property type="entry name" value="HATPase_c"/>
    <property type="match status" value="1"/>
</dbReference>
<sequence length="1072" mass="118921">MQWMLGLALVLLTTTTPASPSHADEAGVPLLENLAPRDYGADAQNWDIVQDSRGLIYIANTLGVLEFDGQRWSLHKLDNESTVRSLAVDAEDRVHVGGTDEFGVLELDRYGRRHYRALHNRLPAGLRPVGEIRATHATADGVVYNALRRLIRLRGDQVQSWTPSSSFHFSFRVNQRLLIWEQGRGMLELIDDQLHPLPGADRLAELRVYAALPFDHSDDRSSLLLATRRDGLFLADQRGIRPWPTEIDSRLKEDLIYRGLRLHDGQIALGTLRGLYVLDAEGGLQLHLNRSQGLRDEDVLSLFEDRSGSVWLGLDNGLSRIDRNAPFSRFGEPQGLLGRVIALHRHQHSLYAATGRGLFRLQSGHPAGFVAVPKVNDQTWAMLSLGDRLLVGNTNGLFEVSDGQAETAIRAGRAIGSLLHKDERLFVGMDGGFQQASFDGSRWQQHDLLNDFDELVQSIHHPADDRLWLAVFPHGIVELTVEEDSDSGKPKAKVLRWYREDDGVPARTALRLLQWHERWLVLGSRPASRFDPQLGRFEPDQELSDWADQHGLVIDLLRSADDGREWFHAHRQSDGLPVTGYFRHSAEQGLSTPNYTPSLQGITVRSILPEADGLIWIGSDDGLFRFNPNDVDAAGAEFPLLLRSIRAGDHALPVHPDPLQPTELSFGQRALSLIVAIPGASASNPQRLEAKVIGAWNDWRQIQSDQQIEIDGLDAGDYQIALRAIDAQGHPASQLIYPLRVHPPWFRSWPFLALVAIGALALLIGIVQWRTRNLRSINLALEQKVQQRTSEIEQSRQRLATALEQLRSTQAELLKRERLASLGGLVAGVAHEINTPLGYTLTVTSHLQQQIDTVQQTFNSGKLTRSELRQFLLEAAEALTISIRGLQRSATLVQRFKQLAIDRPDSRSEVNLRSALQASAERLQDQLDPRGISVHIECPLELAVQCSENTLHSVLDQLLLNALQHAFPSEGGRIAMSASRDDSGRFIIVVEDNGIGMDEATVRSALEPFYTTRRHQGGVGLGLSTAHNQVAGLLGGDLQLRSSPGRGTRVELTLPAPSAEWSADPASRSDSA</sequence>
<dbReference type="EMBL" id="JACYTR010000001">
    <property type="protein sequence ID" value="MBD8524312.1"/>
    <property type="molecule type" value="Genomic_DNA"/>
</dbReference>
<dbReference type="InterPro" id="IPR036890">
    <property type="entry name" value="HATPase_C_sf"/>
</dbReference>
<protein>
    <recommendedName>
        <fullName evidence="2">histidine kinase</fullName>
        <ecNumber evidence="2">2.7.13.3</ecNumber>
    </recommendedName>
</protein>
<keyword evidence="5" id="KW-1133">Transmembrane helix</keyword>
<dbReference type="InterPro" id="IPR004358">
    <property type="entry name" value="Sig_transdc_His_kin-like_C"/>
</dbReference>
<dbReference type="PRINTS" id="PR00344">
    <property type="entry name" value="BCTRLSENSOR"/>
</dbReference>
<comment type="caution">
    <text evidence="8">The sequence shown here is derived from an EMBL/GenBank/DDBJ whole genome shotgun (WGS) entry which is preliminary data.</text>
</comment>
<dbReference type="AlphaFoldDB" id="A0AAW3ZH42"/>
<name>A0AAW3ZH42_9GAMM</name>
<dbReference type="Pfam" id="PF02518">
    <property type="entry name" value="HATPase_c"/>
    <property type="match status" value="1"/>
</dbReference>
<accession>A0AAW3ZH42</accession>
<dbReference type="InterPro" id="IPR015943">
    <property type="entry name" value="WD40/YVTN_repeat-like_dom_sf"/>
</dbReference>
<evidence type="ECO:0000256" key="1">
    <source>
        <dbReference type="ARBA" id="ARBA00000085"/>
    </source>
</evidence>
<dbReference type="Proteomes" id="UP000613768">
    <property type="component" value="Unassembled WGS sequence"/>
</dbReference>
<evidence type="ECO:0000256" key="3">
    <source>
        <dbReference type="SAM" id="Coils"/>
    </source>
</evidence>
<evidence type="ECO:0000256" key="2">
    <source>
        <dbReference type="ARBA" id="ARBA00012438"/>
    </source>
</evidence>
<feature type="signal peptide" evidence="6">
    <location>
        <begin position="1"/>
        <end position="23"/>
    </location>
</feature>
<evidence type="ECO:0000256" key="6">
    <source>
        <dbReference type="SAM" id="SignalP"/>
    </source>
</evidence>
<dbReference type="Gene3D" id="2.130.10.10">
    <property type="entry name" value="YVTN repeat-like/Quinoprotein amine dehydrogenase"/>
    <property type="match status" value="2"/>
</dbReference>
<feature type="transmembrane region" description="Helical" evidence="5">
    <location>
        <begin position="749"/>
        <end position="769"/>
    </location>
</feature>
<organism evidence="8 9">
    <name type="scientific">Pseudomarimonas arenosa</name>
    <dbReference type="NCBI Taxonomy" id="2774145"/>
    <lineage>
        <taxon>Bacteria</taxon>
        <taxon>Pseudomonadati</taxon>
        <taxon>Pseudomonadota</taxon>
        <taxon>Gammaproteobacteria</taxon>
        <taxon>Lysobacterales</taxon>
        <taxon>Lysobacteraceae</taxon>
        <taxon>Pseudomarimonas</taxon>
    </lineage>
</organism>
<feature type="coiled-coil region" evidence="3">
    <location>
        <begin position="778"/>
        <end position="816"/>
    </location>
</feature>
<keyword evidence="6" id="KW-0732">Signal</keyword>
<dbReference type="CDD" id="cd00075">
    <property type="entry name" value="HATPase"/>
    <property type="match status" value="1"/>
</dbReference>
<feature type="chain" id="PRO_5043789422" description="histidine kinase" evidence="6">
    <location>
        <begin position="24"/>
        <end position="1072"/>
    </location>
</feature>
<dbReference type="SUPFAM" id="SSF55874">
    <property type="entry name" value="ATPase domain of HSP90 chaperone/DNA topoisomerase II/histidine kinase"/>
    <property type="match status" value="1"/>
</dbReference>
<dbReference type="InterPro" id="IPR005467">
    <property type="entry name" value="His_kinase_dom"/>
</dbReference>
<dbReference type="PROSITE" id="PS50109">
    <property type="entry name" value="HIS_KIN"/>
    <property type="match status" value="1"/>
</dbReference>
<feature type="region of interest" description="Disordered" evidence="4">
    <location>
        <begin position="1053"/>
        <end position="1072"/>
    </location>
</feature>
<dbReference type="Gene3D" id="1.10.287.130">
    <property type="match status" value="1"/>
</dbReference>
<dbReference type="EC" id="2.7.13.3" evidence="2"/>
<keyword evidence="9" id="KW-1185">Reference proteome</keyword>
<keyword evidence="5" id="KW-0472">Membrane</keyword>
<evidence type="ECO:0000313" key="8">
    <source>
        <dbReference type="EMBL" id="MBD8524312.1"/>
    </source>
</evidence>
<reference evidence="8 9" key="1">
    <citation type="submission" date="2020-09" db="EMBL/GenBank/DDBJ databases">
        <title>Pseudoxanthomonas sp. CAU 1598 isolated from sand of Yaerae Beach.</title>
        <authorList>
            <person name="Kim W."/>
        </authorList>
    </citation>
    <scope>NUCLEOTIDE SEQUENCE [LARGE SCALE GENOMIC DNA]</scope>
    <source>
        <strain evidence="8 9">CAU 1598</strain>
    </source>
</reference>
<feature type="domain" description="Histidine kinase" evidence="7">
    <location>
        <begin position="828"/>
        <end position="1058"/>
    </location>
</feature>
<keyword evidence="5" id="KW-0812">Transmembrane</keyword>
<dbReference type="InterPro" id="IPR003594">
    <property type="entry name" value="HATPase_dom"/>
</dbReference>
<dbReference type="InterPro" id="IPR013783">
    <property type="entry name" value="Ig-like_fold"/>
</dbReference>
<evidence type="ECO:0000256" key="4">
    <source>
        <dbReference type="SAM" id="MobiDB-lite"/>
    </source>
</evidence>
<proteinExistence type="predicted"/>
<comment type="catalytic activity">
    <reaction evidence="1">
        <text>ATP + protein L-histidine = ADP + protein N-phospho-L-histidine.</text>
        <dbReference type="EC" id="2.7.13.3"/>
    </reaction>
</comment>
<dbReference type="PANTHER" id="PTHR43065">
    <property type="entry name" value="SENSOR HISTIDINE KINASE"/>
    <property type="match status" value="1"/>
</dbReference>
<gene>
    <name evidence="8" type="ORF">IFO71_01020</name>
</gene>
<evidence type="ECO:0000256" key="5">
    <source>
        <dbReference type="SAM" id="Phobius"/>
    </source>
</evidence>
<dbReference type="GO" id="GO:0004673">
    <property type="term" value="F:protein histidine kinase activity"/>
    <property type="evidence" value="ECO:0007669"/>
    <property type="project" value="UniProtKB-EC"/>
</dbReference>
<dbReference type="Gene3D" id="3.30.565.10">
    <property type="entry name" value="Histidine kinase-like ATPase, C-terminal domain"/>
    <property type="match status" value="1"/>
</dbReference>
<evidence type="ECO:0000259" key="7">
    <source>
        <dbReference type="PROSITE" id="PS50109"/>
    </source>
</evidence>
<evidence type="ECO:0000313" key="9">
    <source>
        <dbReference type="Proteomes" id="UP000613768"/>
    </source>
</evidence>
<keyword evidence="3" id="KW-0175">Coiled coil</keyword>